<dbReference type="Proteomes" id="UP000232323">
    <property type="component" value="Unassembled WGS sequence"/>
</dbReference>
<comment type="caution">
    <text evidence="2">The sequence shown here is derived from an EMBL/GenBank/DDBJ whole genome shotgun (WGS) entry which is preliminary data.</text>
</comment>
<evidence type="ECO:0000313" key="3">
    <source>
        <dbReference type="Proteomes" id="UP000232323"/>
    </source>
</evidence>
<dbReference type="OrthoDB" id="10636181at2759"/>
<accession>A0A250XCS5</accession>
<organism evidence="2 3">
    <name type="scientific">Chlamydomonas eustigma</name>
    <dbReference type="NCBI Taxonomy" id="1157962"/>
    <lineage>
        <taxon>Eukaryota</taxon>
        <taxon>Viridiplantae</taxon>
        <taxon>Chlorophyta</taxon>
        <taxon>core chlorophytes</taxon>
        <taxon>Chlorophyceae</taxon>
        <taxon>CS clade</taxon>
        <taxon>Chlamydomonadales</taxon>
        <taxon>Chlamydomonadaceae</taxon>
        <taxon>Chlamydomonas</taxon>
    </lineage>
</organism>
<dbReference type="EMBL" id="BEGY01000055">
    <property type="protein sequence ID" value="GAX80692.1"/>
    <property type="molecule type" value="Genomic_DNA"/>
</dbReference>
<evidence type="ECO:0000256" key="1">
    <source>
        <dbReference type="SAM" id="MobiDB-lite"/>
    </source>
</evidence>
<keyword evidence="3" id="KW-1185">Reference proteome</keyword>
<name>A0A250XCS5_9CHLO</name>
<proteinExistence type="predicted"/>
<gene>
    <name evidence="2" type="ORF">CEUSTIGMA_g8127.t1</name>
</gene>
<protein>
    <submittedName>
        <fullName evidence="2">Uncharacterized protein</fullName>
    </submittedName>
</protein>
<feature type="region of interest" description="Disordered" evidence="1">
    <location>
        <begin position="56"/>
        <end position="84"/>
    </location>
</feature>
<evidence type="ECO:0000313" key="2">
    <source>
        <dbReference type="EMBL" id="GAX80692.1"/>
    </source>
</evidence>
<dbReference type="AlphaFoldDB" id="A0A250XCS5"/>
<reference evidence="2 3" key="1">
    <citation type="submission" date="2017-08" db="EMBL/GenBank/DDBJ databases">
        <title>Acidophilic green algal genome provides insights into adaptation to an acidic environment.</title>
        <authorList>
            <person name="Hirooka S."/>
            <person name="Hirose Y."/>
            <person name="Kanesaki Y."/>
            <person name="Higuchi S."/>
            <person name="Fujiwara T."/>
            <person name="Onuma R."/>
            <person name="Era A."/>
            <person name="Ohbayashi R."/>
            <person name="Uzuka A."/>
            <person name="Nozaki H."/>
            <person name="Yoshikawa H."/>
            <person name="Miyagishima S.Y."/>
        </authorList>
    </citation>
    <scope>NUCLEOTIDE SEQUENCE [LARGE SCALE GENOMIC DNA]</scope>
    <source>
        <strain evidence="2 3">NIES-2499</strain>
    </source>
</reference>
<sequence>MSTETRATSRASAGHTRLIRSNVEVPETVVKLPDGGTMTLRRREVANAMPIFQKFDSKKMNPSTGHHYRRGRSTSGAAAGGGKGLLSSPSVVPFSKVIVMAFLAHQVFSVLKGFAVKTWRWRNSNARQLVPFSQRAMIGGGHDHDVDLLDAEEDLDDAQRAQLIAARRAQTAMSQAMLRNALPKPQRNGLPEKSAKAHHARLRNHITSKKMMALPVERNTQVKEHPSGGMAGHHGDISGVQYRQKGMLGKMDEAVKRETRAALSAATAAKKVQQQYSLLIGGPETAAPAKPAGMLTPQMI</sequence>